<feature type="signal peptide" evidence="3">
    <location>
        <begin position="1"/>
        <end position="17"/>
    </location>
</feature>
<name>A0A9W7YG79_9FUNG</name>
<proteinExistence type="predicted"/>
<protein>
    <recommendedName>
        <fullName evidence="4">Yeast cell wall synthesis Kre9/Knh1-like N-terminal domain-containing protein</fullName>
    </recommendedName>
</protein>
<dbReference type="InterPro" id="IPR052982">
    <property type="entry name" value="SRP1/TIP1-like"/>
</dbReference>
<evidence type="ECO:0000313" key="6">
    <source>
        <dbReference type="Proteomes" id="UP001143981"/>
    </source>
</evidence>
<keyword evidence="1 3" id="KW-0732">Signal</keyword>
<feature type="chain" id="PRO_5040988510" description="Yeast cell wall synthesis Kre9/Knh1-like N-terminal domain-containing protein" evidence="3">
    <location>
        <begin position="18"/>
        <end position="236"/>
    </location>
</feature>
<feature type="compositionally biased region" description="Acidic residues" evidence="2">
    <location>
        <begin position="197"/>
        <end position="213"/>
    </location>
</feature>
<dbReference type="OrthoDB" id="2260257at2759"/>
<evidence type="ECO:0000256" key="3">
    <source>
        <dbReference type="SAM" id="SignalP"/>
    </source>
</evidence>
<evidence type="ECO:0000256" key="1">
    <source>
        <dbReference type="ARBA" id="ARBA00022729"/>
    </source>
</evidence>
<evidence type="ECO:0000256" key="2">
    <source>
        <dbReference type="SAM" id="MobiDB-lite"/>
    </source>
</evidence>
<feature type="region of interest" description="Disordered" evidence="2">
    <location>
        <begin position="116"/>
        <end position="221"/>
    </location>
</feature>
<organism evidence="5 6">
    <name type="scientific">Coemansia biformis</name>
    <dbReference type="NCBI Taxonomy" id="1286918"/>
    <lineage>
        <taxon>Eukaryota</taxon>
        <taxon>Fungi</taxon>
        <taxon>Fungi incertae sedis</taxon>
        <taxon>Zoopagomycota</taxon>
        <taxon>Kickxellomycotina</taxon>
        <taxon>Kickxellomycetes</taxon>
        <taxon>Kickxellales</taxon>
        <taxon>Kickxellaceae</taxon>
        <taxon>Coemansia</taxon>
    </lineage>
</organism>
<feature type="compositionally biased region" description="Low complexity" evidence="2">
    <location>
        <begin position="124"/>
        <end position="181"/>
    </location>
</feature>
<dbReference type="AlphaFoldDB" id="A0A9W7YG79"/>
<accession>A0A9W7YG79</accession>
<feature type="compositionally biased region" description="Basic and acidic residues" evidence="2">
    <location>
        <begin position="182"/>
        <end position="196"/>
    </location>
</feature>
<dbReference type="InterPro" id="IPR018466">
    <property type="entry name" value="Kre9/Knh1-like_N"/>
</dbReference>
<evidence type="ECO:0000259" key="4">
    <source>
        <dbReference type="Pfam" id="PF10342"/>
    </source>
</evidence>
<dbReference type="Pfam" id="PF10342">
    <property type="entry name" value="Kre9_KNH"/>
    <property type="match status" value="1"/>
</dbReference>
<dbReference type="PANTHER" id="PTHR40633">
    <property type="entry name" value="MATRIX PROTEIN, PUTATIVE (AFU_ORTHOLOGUE AFUA_8G05410)-RELATED"/>
    <property type="match status" value="1"/>
</dbReference>
<comment type="caution">
    <text evidence="5">The sequence shown here is derived from an EMBL/GenBank/DDBJ whole genome shotgun (WGS) entry which is preliminary data.</text>
</comment>
<sequence length="236" mass="23533">MKLAITSLLALASLALAQLSINNPTGATVWPSNNTPVSVTWISLDGSPLTGDATVELMEGLDQGNLNLVLKVGTVPAAARTISFTPPANLPKSNMYAVRVTANGVPRYSHSFQAGNPAIAPKGSESSAAAPSSSSSAAPSSSSASPSSSSAAPSSSSASPSSAALSSSTLKSATKSSSARSSTDEKSSKSHEKSSESEESSESEDSLDLEESESSGASRPVIAAGLLGVVAIAAMF</sequence>
<dbReference type="EMBL" id="JANBOI010000136">
    <property type="protein sequence ID" value="KAJ1733488.1"/>
    <property type="molecule type" value="Genomic_DNA"/>
</dbReference>
<keyword evidence="6" id="KW-1185">Reference proteome</keyword>
<feature type="domain" description="Yeast cell wall synthesis Kre9/Knh1-like N-terminal" evidence="4">
    <location>
        <begin position="23"/>
        <end position="112"/>
    </location>
</feature>
<gene>
    <name evidence="5" type="ORF">LPJ61_001530</name>
</gene>
<evidence type="ECO:0000313" key="5">
    <source>
        <dbReference type="EMBL" id="KAJ1733488.1"/>
    </source>
</evidence>
<dbReference type="Proteomes" id="UP001143981">
    <property type="component" value="Unassembled WGS sequence"/>
</dbReference>
<reference evidence="5" key="1">
    <citation type="submission" date="2022-07" db="EMBL/GenBank/DDBJ databases">
        <title>Phylogenomic reconstructions and comparative analyses of Kickxellomycotina fungi.</title>
        <authorList>
            <person name="Reynolds N.K."/>
            <person name="Stajich J.E."/>
            <person name="Barry K."/>
            <person name="Grigoriev I.V."/>
            <person name="Crous P."/>
            <person name="Smith M.E."/>
        </authorList>
    </citation>
    <scope>NUCLEOTIDE SEQUENCE</scope>
    <source>
        <strain evidence="5">BCRC 34381</strain>
    </source>
</reference>
<dbReference type="PANTHER" id="PTHR40633:SF6">
    <property type="entry name" value="MATRIX PROTEIN, PUTATIVE (AFU_ORTHOLOGUE AFUA_8G05410)-RELATED"/>
    <property type="match status" value="1"/>
</dbReference>